<keyword evidence="4" id="KW-0406">Ion transport</keyword>
<evidence type="ECO:0000313" key="4">
    <source>
        <dbReference type="EMBL" id="TQN46133.1"/>
    </source>
</evidence>
<dbReference type="Gene3D" id="3.30.70.1450">
    <property type="entry name" value="Regulator of K+ conductance, C-terminal domain"/>
    <property type="match status" value="1"/>
</dbReference>
<dbReference type="PROSITE" id="PS51201">
    <property type="entry name" value="RCK_N"/>
    <property type="match status" value="1"/>
</dbReference>
<feature type="transmembrane region" description="Helical" evidence="2">
    <location>
        <begin position="42"/>
        <end position="64"/>
    </location>
</feature>
<sequence length="399" mass="43011">MRAAVKRVLAVPLRPLVAVPIFKRVSFHLKRISGDVDLHFFRTLLLAVIGFVFVAAFLVTVFEVEKRSLHGLGDSFYWAVTTVIGSGDSSYVNSPAGFIIGWLLAFFGVAIVATLTAALVGFVIDYLLKEGQGMGAAGYENHIVVCGWNSTARELIEELRGDEFTSKIVLVHDTESNPAGMGVYFVRGDVTNSHDLERAGIAQASAAIVFPADGSNEADMRSILAVLAIESMAPEVRTVVEVNNPKHVEHFERAHADEILVTSTLASRLLARSALYPGLAELITDIVSGGDGSELYRVALPDDYVDLTTDELSARLRQDHEATLLAVVRDGVTVANPKADFRLRPGDDAVVVAESLGSLSPLDHGNALERDEPVLSDQPHAIPAVPVAPNRWRRAPSAS</sequence>
<keyword evidence="2" id="KW-0812">Transmembrane</keyword>
<evidence type="ECO:0000256" key="1">
    <source>
        <dbReference type="SAM" id="MobiDB-lite"/>
    </source>
</evidence>
<dbReference type="SUPFAM" id="SSF51735">
    <property type="entry name" value="NAD(P)-binding Rossmann-fold domains"/>
    <property type="match status" value="1"/>
</dbReference>
<dbReference type="OrthoDB" id="305351at2"/>
<comment type="caution">
    <text evidence="4">The sequence shown here is derived from an EMBL/GenBank/DDBJ whole genome shotgun (WGS) entry which is preliminary data.</text>
</comment>
<evidence type="ECO:0000313" key="5">
    <source>
        <dbReference type="Proteomes" id="UP000320085"/>
    </source>
</evidence>
<keyword evidence="2" id="KW-0472">Membrane</keyword>
<keyword evidence="2" id="KW-1133">Transmembrane helix</keyword>
<dbReference type="InterPro" id="IPR036291">
    <property type="entry name" value="NAD(P)-bd_dom_sf"/>
</dbReference>
<keyword evidence="4" id="KW-0407">Ion channel</keyword>
<dbReference type="SUPFAM" id="SSF81324">
    <property type="entry name" value="Voltage-gated potassium channels"/>
    <property type="match status" value="1"/>
</dbReference>
<dbReference type="Proteomes" id="UP000320085">
    <property type="component" value="Unassembled WGS sequence"/>
</dbReference>
<dbReference type="InterPro" id="IPR003148">
    <property type="entry name" value="RCK_N"/>
</dbReference>
<dbReference type="PANTHER" id="PTHR43833">
    <property type="entry name" value="POTASSIUM CHANNEL PROTEIN 2-RELATED-RELATED"/>
    <property type="match status" value="1"/>
</dbReference>
<gene>
    <name evidence="4" type="ORF">FHX52_2839</name>
</gene>
<dbReference type="Gene3D" id="3.40.50.720">
    <property type="entry name" value="NAD(P)-binding Rossmann-like Domain"/>
    <property type="match status" value="1"/>
</dbReference>
<feature type="region of interest" description="Disordered" evidence="1">
    <location>
        <begin position="373"/>
        <end position="399"/>
    </location>
</feature>
<evidence type="ECO:0000259" key="3">
    <source>
        <dbReference type="PROSITE" id="PS51201"/>
    </source>
</evidence>
<dbReference type="Pfam" id="PF02254">
    <property type="entry name" value="TrkA_N"/>
    <property type="match status" value="1"/>
</dbReference>
<evidence type="ECO:0000256" key="2">
    <source>
        <dbReference type="SAM" id="Phobius"/>
    </source>
</evidence>
<dbReference type="InterPro" id="IPR036721">
    <property type="entry name" value="RCK_C_sf"/>
</dbReference>
<dbReference type="GO" id="GO:0034220">
    <property type="term" value="P:monoatomic ion transmembrane transport"/>
    <property type="evidence" value="ECO:0007669"/>
    <property type="project" value="UniProtKB-KW"/>
</dbReference>
<dbReference type="GO" id="GO:0006813">
    <property type="term" value="P:potassium ion transport"/>
    <property type="evidence" value="ECO:0007669"/>
    <property type="project" value="InterPro"/>
</dbReference>
<dbReference type="PANTHER" id="PTHR43833:SF9">
    <property type="entry name" value="POTASSIUM CHANNEL PROTEIN YUGO-RELATED"/>
    <property type="match status" value="1"/>
</dbReference>
<keyword evidence="4" id="KW-0813">Transport</keyword>
<dbReference type="AlphaFoldDB" id="A0A543PPY2"/>
<reference evidence="4 5" key="1">
    <citation type="submission" date="2019-06" db="EMBL/GenBank/DDBJ databases">
        <title>Sequencing the genomes of 1000 actinobacteria strains.</title>
        <authorList>
            <person name="Klenk H.-P."/>
        </authorList>
    </citation>
    <scope>NUCLEOTIDE SEQUENCE [LARGE SCALE GENOMIC DNA]</scope>
    <source>
        <strain evidence="4 5">DSM 21776</strain>
    </source>
</reference>
<dbReference type="SUPFAM" id="SSF116726">
    <property type="entry name" value="TrkA C-terminal domain-like"/>
    <property type="match status" value="1"/>
</dbReference>
<dbReference type="InterPro" id="IPR050721">
    <property type="entry name" value="Trk_Ktr_HKT_K-transport"/>
</dbReference>
<name>A0A543PPY2_9MICO</name>
<dbReference type="EMBL" id="VFQF01000002">
    <property type="protein sequence ID" value="TQN46133.1"/>
    <property type="molecule type" value="Genomic_DNA"/>
</dbReference>
<protein>
    <submittedName>
        <fullName evidence="4">Voltage-gated potassium channel</fullName>
    </submittedName>
</protein>
<feature type="domain" description="RCK N-terminal" evidence="3">
    <location>
        <begin position="140"/>
        <end position="261"/>
    </location>
</feature>
<dbReference type="Gene3D" id="1.10.287.70">
    <property type="match status" value="1"/>
</dbReference>
<proteinExistence type="predicted"/>
<accession>A0A543PPY2</accession>
<dbReference type="RefSeq" id="WP_141822986.1">
    <property type="nucleotide sequence ID" value="NZ_BAAAQC010000004.1"/>
</dbReference>
<organism evidence="4 5">
    <name type="scientific">Humibacillus xanthopallidus</name>
    <dbReference type="NCBI Taxonomy" id="412689"/>
    <lineage>
        <taxon>Bacteria</taxon>
        <taxon>Bacillati</taxon>
        <taxon>Actinomycetota</taxon>
        <taxon>Actinomycetes</taxon>
        <taxon>Micrococcales</taxon>
        <taxon>Intrasporangiaceae</taxon>
        <taxon>Humibacillus</taxon>
    </lineage>
</organism>
<feature type="transmembrane region" description="Helical" evidence="2">
    <location>
        <begin position="99"/>
        <end position="124"/>
    </location>
</feature>